<proteinExistence type="predicted"/>
<dbReference type="Pfam" id="PF18701">
    <property type="entry name" value="DUF5641"/>
    <property type="match status" value="1"/>
</dbReference>
<dbReference type="GO" id="GO:0015074">
    <property type="term" value="P:DNA integration"/>
    <property type="evidence" value="ECO:0007669"/>
    <property type="project" value="InterPro"/>
</dbReference>
<dbReference type="InterPro" id="IPR036397">
    <property type="entry name" value="RNaseH_sf"/>
</dbReference>
<dbReference type="EMBL" id="CAXKWB010053731">
    <property type="protein sequence ID" value="CAL4174735.1"/>
    <property type="molecule type" value="Genomic_DNA"/>
</dbReference>
<dbReference type="GO" id="GO:0003676">
    <property type="term" value="F:nucleic acid binding"/>
    <property type="evidence" value="ECO:0007669"/>
    <property type="project" value="InterPro"/>
</dbReference>
<gene>
    <name evidence="2" type="ORF">MNOR_LOCUS34567</name>
</gene>
<dbReference type="SUPFAM" id="SSF53098">
    <property type="entry name" value="Ribonuclease H-like"/>
    <property type="match status" value="1"/>
</dbReference>
<feature type="non-terminal residue" evidence="2">
    <location>
        <position position="1"/>
    </location>
</feature>
<dbReference type="InterPro" id="IPR012337">
    <property type="entry name" value="RNaseH-like_sf"/>
</dbReference>
<dbReference type="InterPro" id="IPR001584">
    <property type="entry name" value="Integrase_cat-core"/>
</dbReference>
<evidence type="ECO:0000313" key="2">
    <source>
        <dbReference type="EMBL" id="CAL4174735.1"/>
    </source>
</evidence>
<comment type="caution">
    <text evidence="2">The sequence shown here is derived from an EMBL/GenBank/DDBJ whole genome shotgun (WGS) entry which is preliminary data.</text>
</comment>
<keyword evidence="3" id="KW-1185">Reference proteome</keyword>
<organism evidence="2 3">
    <name type="scientific">Meganyctiphanes norvegica</name>
    <name type="common">Northern krill</name>
    <name type="synonym">Thysanopoda norvegica</name>
    <dbReference type="NCBI Taxonomy" id="48144"/>
    <lineage>
        <taxon>Eukaryota</taxon>
        <taxon>Metazoa</taxon>
        <taxon>Ecdysozoa</taxon>
        <taxon>Arthropoda</taxon>
        <taxon>Crustacea</taxon>
        <taxon>Multicrustacea</taxon>
        <taxon>Malacostraca</taxon>
        <taxon>Eumalacostraca</taxon>
        <taxon>Eucarida</taxon>
        <taxon>Euphausiacea</taxon>
        <taxon>Euphausiidae</taxon>
        <taxon>Meganyctiphanes</taxon>
    </lineage>
</organism>
<dbReference type="PROSITE" id="PS50994">
    <property type="entry name" value="INTEGRASE"/>
    <property type="match status" value="1"/>
</dbReference>
<evidence type="ECO:0000313" key="3">
    <source>
        <dbReference type="Proteomes" id="UP001497623"/>
    </source>
</evidence>
<dbReference type="InterPro" id="IPR040676">
    <property type="entry name" value="DUF5641"/>
</dbReference>
<evidence type="ECO:0000259" key="1">
    <source>
        <dbReference type="PROSITE" id="PS50994"/>
    </source>
</evidence>
<name>A0AAV2SB19_MEGNR</name>
<accession>A0AAV2SB19</accession>
<dbReference type="Gene3D" id="3.30.420.10">
    <property type="entry name" value="Ribonuclease H-like superfamily/Ribonuclease H"/>
    <property type="match status" value="1"/>
</dbReference>
<dbReference type="PANTHER" id="PTHR47331">
    <property type="entry name" value="PHD-TYPE DOMAIN-CONTAINING PROTEIN"/>
    <property type="match status" value="1"/>
</dbReference>
<sequence>AKLVKLIQTSLSIEKHNVVFLWSDATVVLTWLSSHDIDSAYVHRRVVAIREACPGATLMHVSTHDNPADIITRPIRVKKFIINDLWWHGPPWLTSPRHQWPTQQVKYDLCPPLYNPQMIDVNVAIVEAFNTSFYYKDRSIQTLVQISMINRYSELHGNSFLKFFDTYDFLRSMRVLIFVFRIAHCTQYHKDLKKPYGNIYTSSLGQFEFAKLKAILIMQKECFSCEQQILNSGKLVTIGPCRNFGLRYDHLGVIRCTSKAVQLDPFDGMGPILAAPKHPFVLSYIYHLHYHSNCASKNYTLNKVRRELHGPGLKVVINSIIKNCYICKEHRSLYLRFPYPRPKALPTFRTKFLAPYAACGVDLAGPFEVRDNFSKIKVWITLFTCLVTRAVYLVVVKDLKASTFLRALKELCCRHSTPQILLSDNATNFASTNRLLLEIKKNLSTLHDDLNISWRFIPVKAPWTGGVYERLIGNLKENLNKMNLGSSVFLEEFREHIYECERVINDRPLQQVGENEVITPSMLLYGRKLGGGGTLSSLYIDTLLEDSKYLRKVLPQLYKDNVIRRKKFWEAFQADYLDSLRLGSVAPKKGSSKLNRVPKEGDLIMLHDADPRIKPRKALVLKTIRSDDGGIRACKVRIGNYESIRPVSSFRDLELNVYDQYQHQESKVKDHKVDVTTVEHLLESDRGYRNNSVPSTVEQEDALLSPLPQRIERGCKVKARQLIGQYYS</sequence>
<protein>
    <recommendedName>
        <fullName evidence="1">Integrase catalytic domain-containing protein</fullName>
    </recommendedName>
</protein>
<reference evidence="2 3" key="1">
    <citation type="submission" date="2024-05" db="EMBL/GenBank/DDBJ databases">
        <authorList>
            <person name="Wallberg A."/>
        </authorList>
    </citation>
    <scope>NUCLEOTIDE SEQUENCE [LARGE SCALE GENOMIC DNA]</scope>
</reference>
<dbReference type="AlphaFoldDB" id="A0AAV2SB19"/>
<dbReference type="Proteomes" id="UP001497623">
    <property type="component" value="Unassembled WGS sequence"/>
</dbReference>
<feature type="domain" description="Integrase catalytic" evidence="1">
    <location>
        <begin position="351"/>
        <end position="528"/>
    </location>
</feature>